<evidence type="ECO:0000256" key="11">
    <source>
        <dbReference type="ARBA" id="ARBA00071650"/>
    </source>
</evidence>
<dbReference type="InterPro" id="IPR003117">
    <property type="entry name" value="cAMP_dep_PK_reg_su_I/II_a/b"/>
</dbReference>
<proteinExistence type="predicted"/>
<evidence type="ECO:0000256" key="12">
    <source>
        <dbReference type="SAM" id="MobiDB-lite"/>
    </source>
</evidence>
<dbReference type="RefSeq" id="XP_073926299.1">
    <property type="nucleotide sequence ID" value="XM_074070198.1"/>
</dbReference>
<keyword evidence="7" id="KW-0282">Flagellum</keyword>
<dbReference type="InterPro" id="IPR038848">
    <property type="entry name" value="CABYR"/>
</dbReference>
<dbReference type="Pfam" id="PF02197">
    <property type="entry name" value="RIIa"/>
    <property type="match status" value="1"/>
</dbReference>
<evidence type="ECO:0000259" key="13">
    <source>
        <dbReference type="SMART" id="SM00394"/>
    </source>
</evidence>
<evidence type="ECO:0000256" key="1">
    <source>
        <dbReference type="ARBA" id="ARBA00004230"/>
    </source>
</evidence>
<dbReference type="SUPFAM" id="SSF47391">
    <property type="entry name" value="Dimerization-anchoring domain of cAMP-dependent PK regulatory subunit"/>
    <property type="match status" value="1"/>
</dbReference>
<feature type="compositionally biased region" description="Polar residues" evidence="12">
    <location>
        <begin position="258"/>
        <end position="271"/>
    </location>
</feature>
<evidence type="ECO:0000256" key="5">
    <source>
        <dbReference type="ARBA" id="ARBA00022723"/>
    </source>
</evidence>
<feature type="region of interest" description="Disordered" evidence="12">
    <location>
        <begin position="245"/>
        <end position="281"/>
    </location>
</feature>
<dbReference type="RefSeq" id="XP_073926297.1">
    <property type="nucleotide sequence ID" value="XM_074070196.1"/>
</dbReference>
<dbReference type="RefSeq" id="XP_020025296.1">
    <property type="nucleotide sequence ID" value="XM_020169707.1"/>
</dbReference>
<feature type="compositionally biased region" description="Polar residues" evidence="12">
    <location>
        <begin position="115"/>
        <end position="124"/>
    </location>
</feature>
<evidence type="ECO:0000256" key="7">
    <source>
        <dbReference type="ARBA" id="ARBA00022846"/>
    </source>
</evidence>
<evidence type="ECO:0000256" key="6">
    <source>
        <dbReference type="ARBA" id="ARBA00022837"/>
    </source>
</evidence>
<keyword evidence="8" id="KW-0969">Cilium</keyword>
<dbReference type="GO" id="GO:0005509">
    <property type="term" value="F:calcium ion binding"/>
    <property type="evidence" value="ECO:0007669"/>
    <property type="project" value="InterPro"/>
</dbReference>
<dbReference type="SMART" id="SM00394">
    <property type="entry name" value="RIIa"/>
    <property type="match status" value="1"/>
</dbReference>
<protein>
    <recommendedName>
        <fullName evidence="11">Calcium-binding tyrosine phosphorylation-regulated protein</fullName>
    </recommendedName>
</protein>
<dbReference type="GeneID" id="109690398"/>
<dbReference type="RefSeq" id="XP_073926298.1">
    <property type="nucleotide sequence ID" value="XM_074070197.1"/>
</dbReference>
<dbReference type="FunFam" id="1.20.890.10:FF:000005">
    <property type="entry name" value="calcium-binding tyrosine phosphorylation-regulated protein isoform X1"/>
    <property type="match status" value="1"/>
</dbReference>
<dbReference type="CTD" id="26256"/>
<dbReference type="AlphaFoldDB" id="A0A8B7V013"/>
<dbReference type="KEGG" id="ccan:109690398"/>
<dbReference type="OrthoDB" id="252964at2759"/>
<evidence type="ECO:0000256" key="2">
    <source>
        <dbReference type="ARBA" id="ARBA00004245"/>
    </source>
</evidence>
<dbReference type="InterPro" id="IPR047579">
    <property type="entry name" value="DD_CABYR_SP17"/>
</dbReference>
<evidence type="ECO:0000256" key="4">
    <source>
        <dbReference type="ARBA" id="ARBA00022553"/>
    </source>
</evidence>
<name>A0A8B7V013_CASCN</name>
<dbReference type="CDD" id="cd12100">
    <property type="entry name" value="DD_CABYR_SP17"/>
    <property type="match status" value="1"/>
</dbReference>
<reference evidence="14" key="1">
    <citation type="submission" date="2025-08" db="UniProtKB">
        <authorList>
            <consortium name="RefSeq"/>
        </authorList>
    </citation>
    <scope>IDENTIFICATION</scope>
    <source>
        <tissue evidence="14">Leukocyte</tissue>
    </source>
</reference>
<evidence type="ECO:0000313" key="14">
    <source>
        <dbReference type="RefSeq" id="XP_020025296.1"/>
    </source>
</evidence>
<evidence type="ECO:0000256" key="8">
    <source>
        <dbReference type="ARBA" id="ARBA00023069"/>
    </source>
</evidence>
<dbReference type="GO" id="GO:0005856">
    <property type="term" value="C:cytoskeleton"/>
    <property type="evidence" value="ECO:0007669"/>
    <property type="project" value="UniProtKB-SubCell"/>
</dbReference>
<comment type="subcellular location">
    <subcellularLocation>
        <location evidence="1">Cell projection</location>
        <location evidence="1">Cilium</location>
        <location evidence="1">Flagellum</location>
    </subcellularLocation>
    <subcellularLocation>
        <location evidence="2">Cytoplasm</location>
        <location evidence="2">Cytoskeleton</location>
    </subcellularLocation>
</comment>
<keyword evidence="3" id="KW-0963">Cytoplasm</keyword>
<feature type="domain" description="RIIa" evidence="13">
    <location>
        <begin position="12"/>
        <end position="49"/>
    </location>
</feature>
<keyword evidence="6" id="KW-0106">Calcium</keyword>
<feature type="region of interest" description="Disordered" evidence="12">
    <location>
        <begin position="76"/>
        <end position="165"/>
    </location>
</feature>
<evidence type="ECO:0000256" key="3">
    <source>
        <dbReference type="ARBA" id="ARBA00022490"/>
    </source>
</evidence>
<dbReference type="GO" id="GO:0048240">
    <property type="term" value="P:sperm capacitation"/>
    <property type="evidence" value="ECO:0007669"/>
    <property type="project" value="InterPro"/>
</dbReference>
<feature type="region of interest" description="Disordered" evidence="12">
    <location>
        <begin position="426"/>
        <end position="486"/>
    </location>
</feature>
<feature type="compositionally biased region" description="Acidic residues" evidence="12">
    <location>
        <begin position="471"/>
        <end position="486"/>
    </location>
</feature>
<gene>
    <name evidence="14" type="primary">Cabyr</name>
</gene>
<dbReference type="GO" id="GO:0005737">
    <property type="term" value="C:cytoplasm"/>
    <property type="evidence" value="ECO:0007669"/>
    <property type="project" value="UniProtKB-ARBA"/>
</dbReference>
<keyword evidence="10" id="KW-0966">Cell projection</keyword>
<keyword evidence="9" id="KW-0206">Cytoskeleton</keyword>
<keyword evidence="5" id="KW-0479">Metal-binding</keyword>
<dbReference type="GO" id="GO:0035686">
    <property type="term" value="C:sperm fibrous sheath"/>
    <property type="evidence" value="ECO:0007669"/>
    <property type="project" value="UniProtKB-ARBA"/>
</dbReference>
<evidence type="ECO:0000256" key="10">
    <source>
        <dbReference type="ARBA" id="ARBA00023273"/>
    </source>
</evidence>
<dbReference type="PANTHER" id="PTHR15494">
    <property type="entry name" value="CALCIUM-BINDING TYROSINE PHOSPHORYLATION-REGULATED PROTEIN"/>
    <property type="match status" value="1"/>
</dbReference>
<evidence type="ECO:0000256" key="9">
    <source>
        <dbReference type="ARBA" id="ARBA00023212"/>
    </source>
</evidence>
<sequence length="486" mass="52043">MISSKPRLVVPYGLKTLLEGVSRAILKTNPTNITQFAAVYFKELIMFREGNSSLDIRDLVKQFHQIKVEKWSEGMTLEEKRESVKPPEGTPVVSQEPTRMEKSTDTEEDNIARLQYSNKTTQFPSVHAELPQSEGTTEGVRGPPSKPITPKTTTPPASPPPAPVSAEFAYVPADPAQFAAQMLGNVPSTHSDPSDVLMVDVATSMPAVIKAVLSSEIAEEVGVSAPLAYSGVVVEMQVVSQTSVQVDVGPKPNEQKAEPSTASSAPLQGEQQPPAYDQAPEAPLQDDMQVTSAVRISSIYNDAPVAEGVVYVEQIPGHIVIPFTDQVACLKENEQSPPISPEPVVYKTASDSSKKSVESVKIVQLEGNAEHKSSVHLEAEATVLLSNTSLGGQPEVYAEPLDAEGFINVGSEKSLHLEVEIITINPDNTEQEELGENSAPQETEGKPEAVYLGGAEKSSSGPFPPVPEGLTEPEIEPEGDAAPEQV</sequence>
<keyword evidence="4" id="KW-0597">Phosphoprotein</keyword>
<dbReference type="PANTHER" id="PTHR15494:SF0">
    <property type="entry name" value="CALCIUM-BINDING TYROSINE PHOSPHORYLATION-REGULATED PROTEIN"/>
    <property type="match status" value="1"/>
</dbReference>
<organism evidence="14">
    <name type="scientific">Castor canadensis</name>
    <name type="common">American beaver</name>
    <dbReference type="NCBI Taxonomy" id="51338"/>
    <lineage>
        <taxon>Eukaryota</taxon>
        <taxon>Metazoa</taxon>
        <taxon>Chordata</taxon>
        <taxon>Craniata</taxon>
        <taxon>Vertebrata</taxon>
        <taxon>Euteleostomi</taxon>
        <taxon>Mammalia</taxon>
        <taxon>Eutheria</taxon>
        <taxon>Euarchontoglires</taxon>
        <taxon>Glires</taxon>
        <taxon>Rodentia</taxon>
        <taxon>Castorimorpha</taxon>
        <taxon>Castoridae</taxon>
        <taxon>Castor</taxon>
    </lineage>
</organism>
<dbReference type="Gene3D" id="1.20.890.10">
    <property type="entry name" value="cAMP-dependent protein kinase regulatory subunit, dimerization-anchoring domain"/>
    <property type="match status" value="1"/>
</dbReference>
<accession>A0A8B7V013</accession>
<feature type="compositionally biased region" description="Basic and acidic residues" evidence="12">
    <location>
        <begin position="76"/>
        <end position="85"/>
    </location>
</feature>